<evidence type="ECO:0000313" key="2">
    <source>
        <dbReference type="Proteomes" id="UP001157961"/>
    </source>
</evidence>
<accession>A0ABY1NZU1</accession>
<dbReference type="Proteomes" id="UP001157961">
    <property type="component" value="Unassembled WGS sequence"/>
</dbReference>
<gene>
    <name evidence="1" type="ORF">SAMN06265373_10460</name>
</gene>
<dbReference type="RefSeq" id="WP_283426031.1">
    <property type="nucleotide sequence ID" value="NZ_FXTY01000004.1"/>
</dbReference>
<proteinExistence type="predicted"/>
<comment type="caution">
    <text evidence="1">The sequence shown here is derived from an EMBL/GenBank/DDBJ whole genome shotgun (WGS) entry which is preliminary data.</text>
</comment>
<name>A0ABY1NZU1_9RHOB</name>
<sequence length="115" mass="12690">MFEIRFNDILLGTSKLESGDPPMGCVEGVVTPSEHFDQFAKGNLPHDDGDPAIKRWSGLRIFTSAGLEIDAQDAVLMAIDFGSEVELRVDALGIPSGQYEAVFPNHWKTYESQFT</sequence>
<organism evidence="1 2">
    <name type="scientific">Shimia sagamensis</name>
    <dbReference type="NCBI Taxonomy" id="1566352"/>
    <lineage>
        <taxon>Bacteria</taxon>
        <taxon>Pseudomonadati</taxon>
        <taxon>Pseudomonadota</taxon>
        <taxon>Alphaproteobacteria</taxon>
        <taxon>Rhodobacterales</taxon>
        <taxon>Roseobacteraceae</taxon>
    </lineage>
</organism>
<reference evidence="1 2" key="1">
    <citation type="submission" date="2017-05" db="EMBL/GenBank/DDBJ databases">
        <authorList>
            <person name="Varghese N."/>
            <person name="Submissions S."/>
        </authorList>
    </citation>
    <scope>NUCLEOTIDE SEQUENCE [LARGE SCALE GENOMIC DNA]</scope>
    <source>
        <strain evidence="1 2">DSM 29734</strain>
    </source>
</reference>
<protein>
    <submittedName>
        <fullName evidence="1">Uncharacterized protein</fullName>
    </submittedName>
</protein>
<dbReference type="EMBL" id="FXTY01000004">
    <property type="protein sequence ID" value="SMP21912.1"/>
    <property type="molecule type" value="Genomic_DNA"/>
</dbReference>
<keyword evidence="2" id="KW-1185">Reference proteome</keyword>
<evidence type="ECO:0000313" key="1">
    <source>
        <dbReference type="EMBL" id="SMP21912.1"/>
    </source>
</evidence>